<dbReference type="EMBL" id="QGKW02001940">
    <property type="protein sequence ID" value="KAF2556980.1"/>
    <property type="molecule type" value="Genomic_DNA"/>
</dbReference>
<organism evidence="2 3">
    <name type="scientific">Brassica cretica</name>
    <name type="common">Mustard</name>
    <dbReference type="NCBI Taxonomy" id="69181"/>
    <lineage>
        <taxon>Eukaryota</taxon>
        <taxon>Viridiplantae</taxon>
        <taxon>Streptophyta</taxon>
        <taxon>Embryophyta</taxon>
        <taxon>Tracheophyta</taxon>
        <taxon>Spermatophyta</taxon>
        <taxon>Magnoliopsida</taxon>
        <taxon>eudicotyledons</taxon>
        <taxon>Gunneridae</taxon>
        <taxon>Pentapetalae</taxon>
        <taxon>rosids</taxon>
        <taxon>malvids</taxon>
        <taxon>Brassicales</taxon>
        <taxon>Brassicaceae</taxon>
        <taxon>Brassiceae</taxon>
        <taxon>Brassica</taxon>
    </lineage>
</organism>
<sequence length="172" mass="19196">MTSTRPSSLIPTLQPSNPPESVWIMYMRTNLAHAKPPSCSPRRDEALATDHATIGVRKKPLEPPKVLSLRAREFTRRRRKSSPPHSPPSSAARPPPDRRDSPPLTVTRRGNAAGRRDSPVTRGVCTSRGICGVHRRLYYAACLRDHRHPIPHWAIPLSLTPPSFPGETDEQE</sequence>
<comment type="caution">
    <text evidence="2">The sequence shown here is derived from an EMBL/GenBank/DDBJ whole genome shotgun (WGS) entry which is preliminary data.</text>
</comment>
<name>A0A8S9HIQ3_BRACR</name>
<evidence type="ECO:0000313" key="2">
    <source>
        <dbReference type="EMBL" id="KAF2556980.1"/>
    </source>
</evidence>
<dbReference type="Proteomes" id="UP000712281">
    <property type="component" value="Unassembled WGS sequence"/>
</dbReference>
<feature type="region of interest" description="Disordered" evidence="1">
    <location>
        <begin position="1"/>
        <end position="20"/>
    </location>
</feature>
<feature type="compositionally biased region" description="Polar residues" evidence="1">
    <location>
        <begin position="1"/>
        <end position="15"/>
    </location>
</feature>
<reference evidence="2" key="1">
    <citation type="submission" date="2019-12" db="EMBL/GenBank/DDBJ databases">
        <title>Genome sequencing and annotation of Brassica cretica.</title>
        <authorList>
            <person name="Studholme D.J."/>
            <person name="Sarris P.F."/>
        </authorList>
    </citation>
    <scope>NUCLEOTIDE SEQUENCE</scope>
    <source>
        <strain evidence="2">PFS-001/15</strain>
        <tissue evidence="2">Leaf</tissue>
    </source>
</reference>
<protein>
    <submittedName>
        <fullName evidence="2">Uncharacterized protein</fullName>
    </submittedName>
</protein>
<dbReference type="AlphaFoldDB" id="A0A8S9HIQ3"/>
<gene>
    <name evidence="2" type="ORF">F2Q68_00013671</name>
</gene>
<evidence type="ECO:0000313" key="3">
    <source>
        <dbReference type="Proteomes" id="UP000712281"/>
    </source>
</evidence>
<evidence type="ECO:0000256" key="1">
    <source>
        <dbReference type="SAM" id="MobiDB-lite"/>
    </source>
</evidence>
<feature type="region of interest" description="Disordered" evidence="1">
    <location>
        <begin position="33"/>
        <end position="125"/>
    </location>
</feature>
<proteinExistence type="predicted"/>
<accession>A0A8S9HIQ3</accession>